<evidence type="ECO:0000256" key="7">
    <source>
        <dbReference type="ARBA" id="ARBA00023180"/>
    </source>
</evidence>
<dbReference type="Pfam" id="PF00328">
    <property type="entry name" value="His_Phos_2"/>
    <property type="match status" value="1"/>
</dbReference>
<protein>
    <recommendedName>
        <fullName evidence="3">acid phosphatase</fullName>
        <ecNumber evidence="3">3.1.3.2</ecNumber>
    </recommendedName>
</protein>
<accession>A0ABN8AWU2</accession>
<name>A0ABN8AWU2_CHISP</name>
<proteinExistence type="inferred from homology"/>
<sequence>MRISGVLVVAVAALLAVTTLVTAKPDPVIKGTELVLTFLVHRHGDRTPVESTIPFSNNPTELRELSAPYGLGQLTNVGKQRAYKLGEYIRSRYEELLRPQYNRSEVFIRSTDSTRAKMTALASLAAVYPPGESSWSQQLRWTPVPYTTVPVKYDFNTAFANCPVFMEMYTGYFTKPYPSMDKYKEVLTMLSSHVGIDLNTYFGRLMLVYDVFVSQLSMGLPLDPEIQKQFSLIQEAAGKSFDLIFGNESYIDLQAGVLLSEFFKKAGAVIAGNDTQRLRIYSGHDFNVYSFEAVTQISNRQGVPKYASAYALELRKVVKSGKYVVLPVYLPEPGAPVKYLQIKGCSQLCDLNKFRKITAQYVLDEDTWRTKCGFNKDMEIDESGI</sequence>
<evidence type="ECO:0000256" key="1">
    <source>
        <dbReference type="ARBA" id="ARBA00000032"/>
    </source>
</evidence>
<evidence type="ECO:0000313" key="9">
    <source>
        <dbReference type="EMBL" id="CAH0397625.1"/>
    </source>
</evidence>
<dbReference type="EMBL" id="OU963894">
    <property type="protein sequence ID" value="CAH0397625.1"/>
    <property type="molecule type" value="Genomic_DNA"/>
</dbReference>
<dbReference type="PANTHER" id="PTHR11567">
    <property type="entry name" value="ACID PHOSPHATASE-RELATED"/>
    <property type="match status" value="1"/>
</dbReference>
<keyword evidence="7" id="KW-0325">Glycoprotein</keyword>
<dbReference type="PANTHER" id="PTHR11567:SF211">
    <property type="entry name" value="PROSTATIC ACID PHOSPHATASE"/>
    <property type="match status" value="1"/>
</dbReference>
<comment type="catalytic activity">
    <reaction evidence="1">
        <text>a phosphate monoester + H2O = an alcohol + phosphate</text>
        <dbReference type="Rhea" id="RHEA:15017"/>
        <dbReference type="ChEBI" id="CHEBI:15377"/>
        <dbReference type="ChEBI" id="CHEBI:30879"/>
        <dbReference type="ChEBI" id="CHEBI:43474"/>
        <dbReference type="ChEBI" id="CHEBI:67140"/>
        <dbReference type="EC" id="3.1.3.2"/>
    </reaction>
</comment>
<feature type="chain" id="PRO_5047436847" description="acid phosphatase" evidence="8">
    <location>
        <begin position="24"/>
        <end position="385"/>
    </location>
</feature>
<dbReference type="EC" id="3.1.3.2" evidence="3"/>
<organism evidence="9 10">
    <name type="scientific">Chilo suppressalis</name>
    <name type="common">Asiatic rice borer moth</name>
    <dbReference type="NCBI Taxonomy" id="168631"/>
    <lineage>
        <taxon>Eukaryota</taxon>
        <taxon>Metazoa</taxon>
        <taxon>Ecdysozoa</taxon>
        <taxon>Arthropoda</taxon>
        <taxon>Hexapoda</taxon>
        <taxon>Insecta</taxon>
        <taxon>Pterygota</taxon>
        <taxon>Neoptera</taxon>
        <taxon>Endopterygota</taxon>
        <taxon>Lepidoptera</taxon>
        <taxon>Glossata</taxon>
        <taxon>Ditrysia</taxon>
        <taxon>Pyraloidea</taxon>
        <taxon>Crambidae</taxon>
        <taxon>Crambinae</taxon>
        <taxon>Chilo</taxon>
    </lineage>
</organism>
<dbReference type="Proteomes" id="UP001153292">
    <property type="component" value="Chromosome 1"/>
</dbReference>
<keyword evidence="5" id="KW-0378">Hydrolase</keyword>
<comment type="similarity">
    <text evidence="2">Belongs to the histidine acid phosphatase family.</text>
</comment>
<keyword evidence="6" id="KW-1015">Disulfide bond</keyword>
<dbReference type="InterPro" id="IPR029033">
    <property type="entry name" value="His_PPase_superfam"/>
</dbReference>
<feature type="signal peptide" evidence="8">
    <location>
        <begin position="1"/>
        <end position="23"/>
    </location>
</feature>
<dbReference type="CDD" id="cd07061">
    <property type="entry name" value="HP_HAP_like"/>
    <property type="match status" value="1"/>
</dbReference>
<evidence type="ECO:0000256" key="5">
    <source>
        <dbReference type="ARBA" id="ARBA00022801"/>
    </source>
</evidence>
<evidence type="ECO:0000256" key="6">
    <source>
        <dbReference type="ARBA" id="ARBA00023157"/>
    </source>
</evidence>
<keyword evidence="4 8" id="KW-0732">Signal</keyword>
<evidence type="ECO:0000256" key="2">
    <source>
        <dbReference type="ARBA" id="ARBA00005375"/>
    </source>
</evidence>
<evidence type="ECO:0000256" key="4">
    <source>
        <dbReference type="ARBA" id="ARBA00022729"/>
    </source>
</evidence>
<dbReference type="InterPro" id="IPR050645">
    <property type="entry name" value="Histidine_acid_phosphatase"/>
</dbReference>
<dbReference type="InterPro" id="IPR000560">
    <property type="entry name" value="His_Pase_clade-2"/>
</dbReference>
<keyword evidence="10" id="KW-1185">Reference proteome</keyword>
<evidence type="ECO:0000313" key="10">
    <source>
        <dbReference type="Proteomes" id="UP001153292"/>
    </source>
</evidence>
<reference evidence="9" key="1">
    <citation type="submission" date="2021-12" db="EMBL/GenBank/DDBJ databases">
        <authorList>
            <person name="King R."/>
        </authorList>
    </citation>
    <scope>NUCLEOTIDE SEQUENCE</scope>
</reference>
<evidence type="ECO:0000256" key="8">
    <source>
        <dbReference type="SAM" id="SignalP"/>
    </source>
</evidence>
<dbReference type="SUPFAM" id="SSF53254">
    <property type="entry name" value="Phosphoglycerate mutase-like"/>
    <property type="match status" value="1"/>
</dbReference>
<evidence type="ECO:0000256" key="3">
    <source>
        <dbReference type="ARBA" id="ARBA00012646"/>
    </source>
</evidence>
<dbReference type="Gene3D" id="3.40.50.1240">
    <property type="entry name" value="Phosphoglycerate mutase-like"/>
    <property type="match status" value="1"/>
</dbReference>
<gene>
    <name evidence="9" type="ORF">CHILSU_LOCUS700</name>
</gene>